<protein>
    <submittedName>
        <fullName evidence="1">DUF309 domain-containing protein</fullName>
    </submittedName>
</protein>
<reference evidence="1 2" key="1">
    <citation type="journal article" date="2024" name="Pathogens">
        <title>Staphylococcus hsinchuensis sp. nov., Isolated from Soymilk.</title>
        <authorList>
            <person name="Wang Y.T."/>
            <person name="Lin Y.C."/>
            <person name="Hsieh Y.H."/>
            <person name="Lin Y.T."/>
            <person name="Hamada M."/>
            <person name="Chen C.C."/>
            <person name="Liou J.S."/>
            <person name="Lee A.Y."/>
            <person name="Zhang W.L."/>
            <person name="Chen Y.T."/>
            <person name="Huang C.H."/>
        </authorList>
    </citation>
    <scope>NUCLEOTIDE SEQUENCE [LARGE SCALE GENOMIC DNA]</scope>
    <source>
        <strain evidence="1 2">H164</strain>
    </source>
</reference>
<dbReference type="RefSeq" id="WP_251520768.1">
    <property type="nucleotide sequence ID" value="NZ_CP128355.1"/>
</dbReference>
<dbReference type="Pfam" id="PF03745">
    <property type="entry name" value="DUF309"/>
    <property type="match status" value="1"/>
</dbReference>
<proteinExistence type="predicted"/>
<dbReference type="InterPro" id="IPR005500">
    <property type="entry name" value="DUF309"/>
</dbReference>
<dbReference type="Gene3D" id="1.10.3450.10">
    <property type="entry name" value="TTHA0068-like"/>
    <property type="match status" value="1"/>
</dbReference>
<dbReference type="EMBL" id="CP128355">
    <property type="protein sequence ID" value="XAF70130.1"/>
    <property type="molecule type" value="Genomic_DNA"/>
</dbReference>
<gene>
    <name evidence="1" type="ORF">QQM35_08635</name>
</gene>
<sequence>MEQALIEFYYQFHINQHYFLCHDILEEAWKAQPRYSKEDDVVSLILFSTACYHYRRGNTVGAKRSAQKALSIINLFDKEVHLGLKLEEYRSEIQQLIFNIERKQPFEPVHLPLTEDMVCLIIKHYPDFTFNVEPAVDSYIINHHLERDRTEVHRARHYALMERQQNRQNNK</sequence>
<evidence type="ECO:0000313" key="1">
    <source>
        <dbReference type="EMBL" id="XAF70130.1"/>
    </source>
</evidence>
<evidence type="ECO:0000313" key="2">
    <source>
        <dbReference type="Proteomes" id="UP001436297"/>
    </source>
</evidence>
<dbReference type="SUPFAM" id="SSF140663">
    <property type="entry name" value="TTHA0068-like"/>
    <property type="match status" value="1"/>
</dbReference>
<dbReference type="Proteomes" id="UP001436297">
    <property type="component" value="Chromosome"/>
</dbReference>
<name>A0ABZ3EC58_9STAP</name>
<dbReference type="PANTHER" id="PTHR34796">
    <property type="entry name" value="EXPRESSED PROTEIN"/>
    <property type="match status" value="1"/>
</dbReference>
<accession>A0ABZ3EC58</accession>
<organism evidence="1 2">
    <name type="scientific">Staphylococcus hsinchuensis</name>
    <dbReference type="NCBI Taxonomy" id="3051183"/>
    <lineage>
        <taxon>Bacteria</taxon>
        <taxon>Bacillati</taxon>
        <taxon>Bacillota</taxon>
        <taxon>Bacilli</taxon>
        <taxon>Bacillales</taxon>
        <taxon>Staphylococcaceae</taxon>
        <taxon>Staphylococcus</taxon>
    </lineage>
</organism>
<dbReference type="PANTHER" id="PTHR34796:SF1">
    <property type="entry name" value="EXPRESSED PROTEIN"/>
    <property type="match status" value="1"/>
</dbReference>
<dbReference type="InterPro" id="IPR023203">
    <property type="entry name" value="TTHA0068_sf"/>
</dbReference>
<keyword evidence="2" id="KW-1185">Reference proteome</keyword>